<dbReference type="AlphaFoldDB" id="A0A847UGL0"/>
<dbReference type="SMART" id="SM00271">
    <property type="entry name" value="DnaJ"/>
    <property type="match status" value="1"/>
</dbReference>
<evidence type="ECO:0000259" key="1">
    <source>
        <dbReference type="PROSITE" id="PS50076"/>
    </source>
</evidence>
<dbReference type="SUPFAM" id="SSF46565">
    <property type="entry name" value="Chaperone J-domain"/>
    <property type="match status" value="1"/>
</dbReference>
<dbReference type="CDD" id="cd06257">
    <property type="entry name" value="DnaJ"/>
    <property type="match status" value="1"/>
</dbReference>
<dbReference type="InterPro" id="IPR036869">
    <property type="entry name" value="J_dom_sf"/>
</dbReference>
<dbReference type="RefSeq" id="WP_170094381.1">
    <property type="nucleotide sequence ID" value="NZ_WOYG01000001.1"/>
</dbReference>
<dbReference type="OrthoDB" id="11397at2157"/>
<dbReference type="EMBL" id="WOYG01000001">
    <property type="protein sequence ID" value="NLV10710.1"/>
    <property type="molecule type" value="Genomic_DNA"/>
</dbReference>
<dbReference type="Gene3D" id="1.10.287.110">
    <property type="entry name" value="DnaJ domain"/>
    <property type="match status" value="1"/>
</dbReference>
<organism evidence="2 3">
    <name type="scientific">Halomicrobium mukohataei</name>
    <dbReference type="NCBI Taxonomy" id="57705"/>
    <lineage>
        <taxon>Archaea</taxon>
        <taxon>Methanobacteriati</taxon>
        <taxon>Methanobacteriota</taxon>
        <taxon>Stenosarchaea group</taxon>
        <taxon>Halobacteria</taxon>
        <taxon>Halobacteriales</taxon>
        <taxon>Haloarculaceae</taxon>
        <taxon>Halomicrobium</taxon>
    </lineage>
</organism>
<sequence>MTFEWPPALQRTPTTDRERNNAFRVSLAKAFDELETELERVGVDDHRYGFAAPQRKRDQRPYADSNPDDPGFVLRWTMDGDQFAVACDRYQQFRSNVRAVGLYLREKRKMEQRPVVTGESEFVNARLPSGDETVVAQRPAHDVLGVDRDAAPEAVEQAYRERVKEAHPDHGGSEDALQRVRQAKEVLLDGE</sequence>
<gene>
    <name evidence="2" type="ORF">GOC74_12325</name>
</gene>
<evidence type="ECO:0000313" key="3">
    <source>
        <dbReference type="Proteomes" id="UP000608662"/>
    </source>
</evidence>
<name>A0A847UGL0_9EURY</name>
<accession>A0A847UGL0</accession>
<feature type="domain" description="J" evidence="1">
    <location>
        <begin position="139"/>
        <end position="191"/>
    </location>
</feature>
<protein>
    <submittedName>
        <fullName evidence="2">DnaJ domain-containing protein</fullName>
    </submittedName>
</protein>
<evidence type="ECO:0000313" key="2">
    <source>
        <dbReference type="EMBL" id="NLV10710.1"/>
    </source>
</evidence>
<reference evidence="2" key="1">
    <citation type="submission" date="2019-12" db="EMBL/GenBank/DDBJ databases">
        <title>Whole-genome sequence of Halomicrobium mukohataei pws1.</title>
        <authorList>
            <person name="Verma D.K."/>
            <person name="Gopal K."/>
            <person name="Prasad E.S."/>
        </authorList>
    </citation>
    <scope>NUCLEOTIDE SEQUENCE</scope>
    <source>
        <strain evidence="2">Pws1</strain>
    </source>
</reference>
<dbReference type="InterPro" id="IPR001623">
    <property type="entry name" value="DnaJ_domain"/>
</dbReference>
<dbReference type="PROSITE" id="PS50076">
    <property type="entry name" value="DNAJ_2"/>
    <property type="match status" value="1"/>
</dbReference>
<dbReference type="Proteomes" id="UP000608662">
    <property type="component" value="Unassembled WGS sequence"/>
</dbReference>
<dbReference type="Pfam" id="PF00226">
    <property type="entry name" value="DnaJ"/>
    <property type="match status" value="1"/>
</dbReference>
<proteinExistence type="predicted"/>
<comment type="caution">
    <text evidence="2">The sequence shown here is derived from an EMBL/GenBank/DDBJ whole genome shotgun (WGS) entry which is preliminary data.</text>
</comment>